<dbReference type="Pfam" id="PF13302">
    <property type="entry name" value="Acetyltransf_3"/>
    <property type="match status" value="1"/>
</dbReference>
<dbReference type="InterPro" id="IPR000182">
    <property type="entry name" value="GNAT_dom"/>
</dbReference>
<keyword evidence="2" id="KW-0808">Transferase</keyword>
<dbReference type="Gene3D" id="3.40.630.30">
    <property type="match status" value="1"/>
</dbReference>
<evidence type="ECO:0000313" key="2">
    <source>
        <dbReference type="EMBL" id="RLL11563.1"/>
    </source>
</evidence>
<keyword evidence="3" id="KW-1185">Reference proteome</keyword>
<proteinExistence type="predicted"/>
<dbReference type="PANTHER" id="PTHR43792">
    <property type="entry name" value="GNAT FAMILY, PUTATIVE (AFU_ORTHOLOGUE AFUA_3G00765)-RELATED-RELATED"/>
    <property type="match status" value="1"/>
</dbReference>
<protein>
    <submittedName>
        <fullName evidence="2">N-acetyltransferase</fullName>
    </submittedName>
</protein>
<sequence>MKVIARTPRLLLRELSEEDLGPLGGTLMDAEAMAALGGAMDREQALTWLRRQIGRYRTGEPACWAVEERETEALAGLAGLAGFARMPTPLGELPELGYILRAYRRGRGYAFEAGRACLEYGFGTLGLPRACAVIRVGNAASERVARRLGMRYVREMEFRGAPHGLWLVSREDLSGRGCFSRETVL</sequence>
<dbReference type="Proteomes" id="UP000276301">
    <property type="component" value="Unassembled WGS sequence"/>
</dbReference>
<name>A0A498CRF9_9FIRM</name>
<evidence type="ECO:0000313" key="3">
    <source>
        <dbReference type="Proteomes" id="UP000276301"/>
    </source>
</evidence>
<dbReference type="AlphaFoldDB" id="A0A498CRF9"/>
<dbReference type="RefSeq" id="WP_121586675.1">
    <property type="nucleotide sequence ID" value="NZ_RCHT01000008.1"/>
</dbReference>
<gene>
    <name evidence="2" type="ORF">D4A47_06580</name>
</gene>
<feature type="domain" description="N-acetyltransferase" evidence="1">
    <location>
        <begin position="9"/>
        <end position="151"/>
    </location>
</feature>
<dbReference type="SUPFAM" id="SSF55729">
    <property type="entry name" value="Acyl-CoA N-acyltransferases (Nat)"/>
    <property type="match status" value="1"/>
</dbReference>
<organism evidence="2 3">
    <name type="scientific">Anaerotruncus massiliensis</name>
    <name type="common">ex Liu et al. 2021</name>
    <dbReference type="NCBI Taxonomy" id="2321404"/>
    <lineage>
        <taxon>Bacteria</taxon>
        <taxon>Bacillati</taxon>
        <taxon>Bacillota</taxon>
        <taxon>Clostridia</taxon>
        <taxon>Eubacteriales</taxon>
        <taxon>Oscillospiraceae</taxon>
        <taxon>Anaerotruncus</taxon>
    </lineage>
</organism>
<dbReference type="InterPro" id="IPR051531">
    <property type="entry name" value="N-acetyltransferase"/>
</dbReference>
<dbReference type="PANTHER" id="PTHR43792:SF1">
    <property type="entry name" value="N-ACETYLTRANSFERASE DOMAIN-CONTAINING PROTEIN"/>
    <property type="match status" value="1"/>
</dbReference>
<evidence type="ECO:0000259" key="1">
    <source>
        <dbReference type="Pfam" id="PF13302"/>
    </source>
</evidence>
<accession>A0A498CRF9</accession>
<dbReference type="GO" id="GO:0016747">
    <property type="term" value="F:acyltransferase activity, transferring groups other than amino-acyl groups"/>
    <property type="evidence" value="ECO:0007669"/>
    <property type="project" value="InterPro"/>
</dbReference>
<reference evidence="2 3" key="1">
    <citation type="submission" date="2018-10" db="EMBL/GenBank/DDBJ databases">
        <title>Anaerotruncus faecis sp. nov., isolated from human feces.</title>
        <authorList>
            <person name="Wang Y.-J."/>
        </authorList>
    </citation>
    <scope>NUCLEOTIDE SEQUENCE [LARGE SCALE GENOMIC DNA]</scope>
    <source>
        <strain evidence="2 3">22A2-44</strain>
    </source>
</reference>
<dbReference type="EMBL" id="RCHT01000008">
    <property type="protein sequence ID" value="RLL11563.1"/>
    <property type="molecule type" value="Genomic_DNA"/>
</dbReference>
<comment type="caution">
    <text evidence="2">The sequence shown here is derived from an EMBL/GenBank/DDBJ whole genome shotgun (WGS) entry which is preliminary data.</text>
</comment>
<dbReference type="InterPro" id="IPR016181">
    <property type="entry name" value="Acyl_CoA_acyltransferase"/>
</dbReference>